<dbReference type="AlphaFoldDB" id="A0A2U1ND74"/>
<evidence type="ECO:0000313" key="6">
    <source>
        <dbReference type="Proteomes" id="UP000245207"/>
    </source>
</evidence>
<accession>A0A2U1ND74</accession>
<evidence type="ECO:0000313" key="5">
    <source>
        <dbReference type="EMBL" id="PWA71469.1"/>
    </source>
</evidence>
<dbReference type="Gene3D" id="3.30.40.10">
    <property type="entry name" value="Zinc/RING finger domain, C3HC4 (zinc finger)"/>
    <property type="match status" value="1"/>
</dbReference>
<evidence type="ECO:0000256" key="3">
    <source>
        <dbReference type="ARBA" id="ARBA00022833"/>
    </source>
</evidence>
<dbReference type="SMART" id="SM00249">
    <property type="entry name" value="PHD"/>
    <property type="match status" value="1"/>
</dbReference>
<proteinExistence type="predicted"/>
<dbReference type="EMBL" id="PKPP01003079">
    <property type="protein sequence ID" value="PWA71469.1"/>
    <property type="molecule type" value="Genomic_DNA"/>
</dbReference>
<feature type="domain" description="Zinc finger PHD-type" evidence="4">
    <location>
        <begin position="147"/>
        <end position="195"/>
    </location>
</feature>
<protein>
    <submittedName>
        <fullName evidence="5">Chromatin remodeling protein EBS</fullName>
    </submittedName>
</protein>
<evidence type="ECO:0000256" key="2">
    <source>
        <dbReference type="ARBA" id="ARBA00022771"/>
    </source>
</evidence>
<keyword evidence="3" id="KW-0862">Zinc</keyword>
<dbReference type="InterPro" id="IPR001965">
    <property type="entry name" value="Znf_PHD"/>
</dbReference>
<keyword evidence="1" id="KW-0479">Metal-binding</keyword>
<keyword evidence="6" id="KW-1185">Reference proteome</keyword>
<evidence type="ECO:0000259" key="4">
    <source>
        <dbReference type="SMART" id="SM00249"/>
    </source>
</evidence>
<dbReference type="SUPFAM" id="SSF57903">
    <property type="entry name" value="FYVE/PHD zinc finger"/>
    <property type="match status" value="1"/>
</dbReference>
<gene>
    <name evidence="5" type="ORF">CTI12_AA282560</name>
</gene>
<reference evidence="5 6" key="1">
    <citation type="journal article" date="2018" name="Mol. Plant">
        <title>The genome of Artemisia annua provides insight into the evolution of Asteraceae family and artemisinin biosynthesis.</title>
        <authorList>
            <person name="Shen Q."/>
            <person name="Zhang L."/>
            <person name="Liao Z."/>
            <person name="Wang S."/>
            <person name="Yan T."/>
            <person name="Shi P."/>
            <person name="Liu M."/>
            <person name="Fu X."/>
            <person name="Pan Q."/>
            <person name="Wang Y."/>
            <person name="Lv Z."/>
            <person name="Lu X."/>
            <person name="Zhang F."/>
            <person name="Jiang W."/>
            <person name="Ma Y."/>
            <person name="Chen M."/>
            <person name="Hao X."/>
            <person name="Li L."/>
            <person name="Tang Y."/>
            <person name="Lv G."/>
            <person name="Zhou Y."/>
            <person name="Sun X."/>
            <person name="Brodelius P.E."/>
            <person name="Rose J.K.C."/>
            <person name="Tang K."/>
        </authorList>
    </citation>
    <scope>NUCLEOTIDE SEQUENCE [LARGE SCALE GENOMIC DNA]</scope>
    <source>
        <strain evidence="6">cv. Huhao1</strain>
        <tissue evidence="5">Leaf</tissue>
    </source>
</reference>
<dbReference type="Pfam" id="PF00628">
    <property type="entry name" value="PHD"/>
    <property type="match status" value="1"/>
</dbReference>
<dbReference type="Proteomes" id="UP000245207">
    <property type="component" value="Unassembled WGS sequence"/>
</dbReference>
<name>A0A2U1ND74_ARTAN</name>
<dbReference type="InterPro" id="IPR011011">
    <property type="entry name" value="Znf_FYVE_PHD"/>
</dbReference>
<organism evidence="5 6">
    <name type="scientific">Artemisia annua</name>
    <name type="common">Sweet wormwood</name>
    <dbReference type="NCBI Taxonomy" id="35608"/>
    <lineage>
        <taxon>Eukaryota</taxon>
        <taxon>Viridiplantae</taxon>
        <taxon>Streptophyta</taxon>
        <taxon>Embryophyta</taxon>
        <taxon>Tracheophyta</taxon>
        <taxon>Spermatophyta</taxon>
        <taxon>Magnoliopsida</taxon>
        <taxon>eudicotyledons</taxon>
        <taxon>Gunneridae</taxon>
        <taxon>Pentapetalae</taxon>
        <taxon>asterids</taxon>
        <taxon>campanulids</taxon>
        <taxon>Asterales</taxon>
        <taxon>Asteraceae</taxon>
        <taxon>Asteroideae</taxon>
        <taxon>Anthemideae</taxon>
        <taxon>Artemisiinae</taxon>
        <taxon>Artemisia</taxon>
    </lineage>
</organism>
<comment type="caution">
    <text evidence="5">The sequence shown here is derived from an EMBL/GenBank/DDBJ whole genome shotgun (WGS) entry which is preliminary data.</text>
</comment>
<dbReference type="PROSITE" id="PS01359">
    <property type="entry name" value="ZF_PHD_1"/>
    <property type="match status" value="1"/>
</dbReference>
<dbReference type="OrthoDB" id="436852at2759"/>
<dbReference type="InterPro" id="IPR013083">
    <property type="entry name" value="Znf_RING/FYVE/PHD"/>
</dbReference>
<keyword evidence="2" id="KW-0863">Zinc-finger</keyword>
<dbReference type="STRING" id="35608.A0A2U1ND74"/>
<sequence>MRTDSSTPINLTLCQSVSGHSLPMYIILKQDASSVCTPVYASTMGLPSIISTSIGIHHSAWVDNSGYSKELTLCSSCLAFKIRIDTKYLLLTNHLNNLDPKQIVKKINVHSFVDYMKLETVGPNDYFFRFEYEIGSGWLSPAVIAMFCKCLLPFNPDMFTLMCEACKERYHPDCIKMTLDEAKQLADNFTCSDCLAPDNQGCASAASATVDRGTQVGKEMISRLSCVSGVVIVSDGIIYVPDLVVYLSGFKDHGIDCGLVVRI</sequence>
<dbReference type="PANTHER" id="PTHR46364">
    <property type="entry name" value="OS08G0421900 PROTEIN"/>
    <property type="match status" value="1"/>
</dbReference>
<dbReference type="GO" id="GO:0008270">
    <property type="term" value="F:zinc ion binding"/>
    <property type="evidence" value="ECO:0007669"/>
    <property type="project" value="UniProtKB-KW"/>
</dbReference>
<evidence type="ECO:0000256" key="1">
    <source>
        <dbReference type="ARBA" id="ARBA00022723"/>
    </source>
</evidence>
<dbReference type="InterPro" id="IPR019786">
    <property type="entry name" value="Zinc_finger_PHD-type_CS"/>
</dbReference>
<dbReference type="InterPro" id="IPR019787">
    <property type="entry name" value="Znf_PHD-finger"/>
</dbReference>